<proteinExistence type="predicted"/>
<evidence type="ECO:0000313" key="1">
    <source>
        <dbReference type="EMBL" id="CAB3241471.1"/>
    </source>
</evidence>
<dbReference type="EMBL" id="CADEBC010000510">
    <property type="protein sequence ID" value="CAB3241471.1"/>
    <property type="molecule type" value="Genomic_DNA"/>
</dbReference>
<dbReference type="Proteomes" id="UP000494106">
    <property type="component" value="Unassembled WGS sequence"/>
</dbReference>
<accession>A0A8S1A9Z1</accession>
<protein>
    <submittedName>
        <fullName evidence="1">Uncharacterized protein</fullName>
    </submittedName>
</protein>
<gene>
    <name evidence="1" type="ORF">APLA_LOCUS8646</name>
</gene>
<sequence length="86" mass="9920">MMMIRYGYAICFRYCVCRNGDSEEDRYEDIRRSTLYGEIGSSENATGLQRDNKNLLLDDVKKTGQKLVLPDQTLDVNSLSNTDKHH</sequence>
<evidence type="ECO:0000313" key="2">
    <source>
        <dbReference type="Proteomes" id="UP000494106"/>
    </source>
</evidence>
<dbReference type="AlphaFoldDB" id="A0A8S1A9Z1"/>
<comment type="caution">
    <text evidence="1">The sequence shown here is derived from an EMBL/GenBank/DDBJ whole genome shotgun (WGS) entry which is preliminary data.</text>
</comment>
<reference evidence="1 2" key="1">
    <citation type="submission" date="2020-04" db="EMBL/GenBank/DDBJ databases">
        <authorList>
            <person name="Wallbank WR R."/>
            <person name="Pardo Diaz C."/>
            <person name="Kozak K."/>
            <person name="Martin S."/>
            <person name="Jiggins C."/>
            <person name="Moest M."/>
            <person name="Warren A I."/>
            <person name="Byers J.R.P. K."/>
            <person name="Montejo-Kovacevich G."/>
            <person name="Yen C E."/>
        </authorList>
    </citation>
    <scope>NUCLEOTIDE SEQUENCE [LARGE SCALE GENOMIC DNA]</scope>
</reference>
<name>A0A8S1A9Z1_ARCPL</name>
<organism evidence="1 2">
    <name type="scientific">Arctia plantaginis</name>
    <name type="common">Wood tiger moth</name>
    <name type="synonym">Phalaena plantaginis</name>
    <dbReference type="NCBI Taxonomy" id="874455"/>
    <lineage>
        <taxon>Eukaryota</taxon>
        <taxon>Metazoa</taxon>
        <taxon>Ecdysozoa</taxon>
        <taxon>Arthropoda</taxon>
        <taxon>Hexapoda</taxon>
        <taxon>Insecta</taxon>
        <taxon>Pterygota</taxon>
        <taxon>Neoptera</taxon>
        <taxon>Endopterygota</taxon>
        <taxon>Lepidoptera</taxon>
        <taxon>Glossata</taxon>
        <taxon>Ditrysia</taxon>
        <taxon>Noctuoidea</taxon>
        <taxon>Erebidae</taxon>
        <taxon>Arctiinae</taxon>
        <taxon>Arctia</taxon>
    </lineage>
</organism>
<keyword evidence="2" id="KW-1185">Reference proteome</keyword>